<dbReference type="AlphaFoldDB" id="A0A2W1NBP4"/>
<keyword evidence="6" id="KW-0732">Signal</keyword>
<evidence type="ECO:0000256" key="1">
    <source>
        <dbReference type="ARBA" id="ARBA00009179"/>
    </source>
</evidence>
<reference evidence="8" key="1">
    <citation type="submission" date="2018-06" db="EMBL/GenBank/DDBJ databases">
        <title>Paenibacillus xerothermodurans sp. nov. an extremely dry heat resistant spore forming bacterium isolated from the soil of Cape Canaveral, Florida.</title>
        <authorList>
            <person name="Seuylemezian A."/>
            <person name="Kaur N."/>
            <person name="Patil P."/>
            <person name="Patil P."/>
            <person name="Mayilraj S."/>
            <person name="Vaishampayan P."/>
        </authorList>
    </citation>
    <scope>NUCLEOTIDE SEQUENCE [LARGE SCALE GENOMIC DNA]</scope>
    <source>
        <strain evidence="8">ATCC 27380</strain>
    </source>
</reference>
<comment type="caution">
    <text evidence="8">The sequence shown here is derived from an EMBL/GenBank/DDBJ whole genome shotgun (WGS) entry which is preliminary data.</text>
</comment>
<dbReference type="GO" id="GO:0004175">
    <property type="term" value="F:endopeptidase activity"/>
    <property type="evidence" value="ECO:0007669"/>
    <property type="project" value="TreeGrafter"/>
</dbReference>
<dbReference type="InterPro" id="IPR001478">
    <property type="entry name" value="PDZ"/>
</dbReference>
<keyword evidence="3 5" id="KW-0378">Hydrolase</keyword>
<dbReference type="InterPro" id="IPR055210">
    <property type="entry name" value="CtpA/B_N"/>
</dbReference>
<dbReference type="PROSITE" id="PS50106">
    <property type="entry name" value="PDZ"/>
    <property type="match status" value="1"/>
</dbReference>
<evidence type="ECO:0000256" key="2">
    <source>
        <dbReference type="ARBA" id="ARBA00022670"/>
    </source>
</evidence>
<dbReference type="SMART" id="SM00228">
    <property type="entry name" value="PDZ"/>
    <property type="match status" value="1"/>
</dbReference>
<dbReference type="Pfam" id="PF03572">
    <property type="entry name" value="Peptidase_S41"/>
    <property type="match status" value="1"/>
</dbReference>
<keyword evidence="4 5" id="KW-0720">Serine protease</keyword>
<accession>A0A2W1NBP4</accession>
<dbReference type="OrthoDB" id="9812068at2"/>
<proteinExistence type="inferred from homology"/>
<dbReference type="InterPro" id="IPR036034">
    <property type="entry name" value="PDZ_sf"/>
</dbReference>
<dbReference type="SUPFAM" id="SSF50156">
    <property type="entry name" value="PDZ domain-like"/>
    <property type="match status" value="1"/>
</dbReference>
<feature type="signal peptide" evidence="6">
    <location>
        <begin position="1"/>
        <end position="35"/>
    </location>
</feature>
<evidence type="ECO:0000259" key="7">
    <source>
        <dbReference type="PROSITE" id="PS50106"/>
    </source>
</evidence>
<dbReference type="CDD" id="cd06782">
    <property type="entry name" value="cpPDZ_CPP-like"/>
    <property type="match status" value="1"/>
</dbReference>
<dbReference type="InterPro" id="IPR004447">
    <property type="entry name" value="Peptidase_S41A"/>
</dbReference>
<evidence type="ECO:0000313" key="9">
    <source>
        <dbReference type="Proteomes" id="UP000214746"/>
    </source>
</evidence>
<dbReference type="EMBL" id="NHRJ02000002">
    <property type="protein sequence ID" value="PZE21857.1"/>
    <property type="molecule type" value="Genomic_DNA"/>
</dbReference>
<keyword evidence="9" id="KW-1185">Reference proteome</keyword>
<dbReference type="SMART" id="SM00245">
    <property type="entry name" value="TSPc"/>
    <property type="match status" value="1"/>
</dbReference>
<comment type="similarity">
    <text evidence="1 5">Belongs to the peptidase S41A family.</text>
</comment>
<evidence type="ECO:0000256" key="5">
    <source>
        <dbReference type="RuleBase" id="RU004404"/>
    </source>
</evidence>
<organism evidence="8 9">
    <name type="scientific">Paenibacillus xerothermodurans</name>
    <dbReference type="NCBI Taxonomy" id="1977292"/>
    <lineage>
        <taxon>Bacteria</taxon>
        <taxon>Bacillati</taxon>
        <taxon>Bacillota</taxon>
        <taxon>Bacilli</taxon>
        <taxon>Bacillales</taxon>
        <taxon>Paenibacillaceae</taxon>
        <taxon>Paenibacillus</taxon>
    </lineage>
</organism>
<evidence type="ECO:0000256" key="6">
    <source>
        <dbReference type="SAM" id="SignalP"/>
    </source>
</evidence>
<keyword evidence="2 5" id="KW-0645">Protease</keyword>
<dbReference type="PANTHER" id="PTHR32060:SF30">
    <property type="entry name" value="CARBOXY-TERMINAL PROCESSING PROTEASE CTPA"/>
    <property type="match status" value="1"/>
</dbReference>
<evidence type="ECO:0000313" key="8">
    <source>
        <dbReference type="EMBL" id="PZE21857.1"/>
    </source>
</evidence>
<dbReference type="GO" id="GO:0030288">
    <property type="term" value="C:outer membrane-bounded periplasmic space"/>
    <property type="evidence" value="ECO:0007669"/>
    <property type="project" value="TreeGrafter"/>
</dbReference>
<protein>
    <submittedName>
        <fullName evidence="8">S41 family peptidase</fullName>
    </submittedName>
</protein>
<feature type="domain" description="PDZ" evidence="7">
    <location>
        <begin position="85"/>
        <end position="154"/>
    </location>
</feature>
<feature type="chain" id="PRO_5039299675" evidence="6">
    <location>
        <begin position="36"/>
        <end position="481"/>
    </location>
</feature>
<name>A0A2W1NBP4_PAEXE</name>
<evidence type="ECO:0000256" key="4">
    <source>
        <dbReference type="ARBA" id="ARBA00022825"/>
    </source>
</evidence>
<evidence type="ECO:0000256" key="3">
    <source>
        <dbReference type="ARBA" id="ARBA00022801"/>
    </source>
</evidence>
<dbReference type="Pfam" id="PF17820">
    <property type="entry name" value="PDZ_6"/>
    <property type="match status" value="1"/>
</dbReference>
<gene>
    <name evidence="8" type="ORF">CBW46_005480</name>
</gene>
<dbReference type="PANTHER" id="PTHR32060">
    <property type="entry name" value="TAIL-SPECIFIC PROTEASE"/>
    <property type="match status" value="1"/>
</dbReference>
<dbReference type="GO" id="GO:0006508">
    <property type="term" value="P:proteolysis"/>
    <property type="evidence" value="ECO:0007669"/>
    <property type="project" value="UniProtKB-KW"/>
</dbReference>
<sequence length="481" mass="51543">MKSHGHPAIWRRTAAVVLSFTLLFPPASSSIAAVAADTESARIEEVMNLLQQNHVANPNPERLADVAIQSMVQSLNDPYTVYFSAEELKKFEGSLQNNYVGVGIRVLEQPDGVYVSEVFDGPAQKAGMQVDDMITAVNGEPVTGLNIDEVTNKIIGPEGTPVSVTVQRGAQRVVLEMTRQTIQLPVVTHKKFDPGIGYIRVTSFSSDADELTAAQLAELKQSGINSLILDLRYNPGGIVDTAVNMARLFVKEGILIHTKDKDNVDHPVKFADGTTQPFPVYILVNEYSASASEVLTGALQDYNAAAKVIGMKTYGKGSVQTLFPLTGGGALKITIEEYLTPNMRKVNNVGIAPDIEVDGEVPQLVTALQQAGIGKVSLVVDERGVKVNGIAVDDEMNVVRENGVYIPSRVLSALLGGTIAWNEQAQAIDLAAAGAAHTFQQATGDLLLKDGISYVNMANVSASFPQLQWSDNEGQLALTVS</sequence>
<dbReference type="NCBIfam" id="TIGR00225">
    <property type="entry name" value="prc"/>
    <property type="match status" value="1"/>
</dbReference>
<dbReference type="InterPro" id="IPR041489">
    <property type="entry name" value="PDZ_6"/>
</dbReference>
<dbReference type="InterPro" id="IPR029045">
    <property type="entry name" value="ClpP/crotonase-like_dom_sf"/>
</dbReference>
<dbReference type="Gene3D" id="3.30.750.44">
    <property type="match status" value="1"/>
</dbReference>
<dbReference type="Gene3D" id="3.90.226.10">
    <property type="entry name" value="2-enoyl-CoA Hydratase, Chain A, domain 1"/>
    <property type="match status" value="1"/>
</dbReference>
<dbReference type="CDD" id="cd07560">
    <property type="entry name" value="Peptidase_S41_CPP"/>
    <property type="match status" value="1"/>
</dbReference>
<dbReference type="Gene3D" id="2.30.42.10">
    <property type="match status" value="1"/>
</dbReference>
<dbReference type="SUPFAM" id="SSF52096">
    <property type="entry name" value="ClpP/crotonase"/>
    <property type="match status" value="1"/>
</dbReference>
<dbReference type="InterPro" id="IPR005151">
    <property type="entry name" value="Tail-specific_protease"/>
</dbReference>
<dbReference type="Proteomes" id="UP000214746">
    <property type="component" value="Unassembled WGS sequence"/>
</dbReference>
<dbReference type="GO" id="GO:0008236">
    <property type="term" value="F:serine-type peptidase activity"/>
    <property type="evidence" value="ECO:0007669"/>
    <property type="project" value="UniProtKB-KW"/>
</dbReference>
<dbReference type="RefSeq" id="WP_089198999.1">
    <property type="nucleotide sequence ID" value="NZ_NHRJ02000002.1"/>
</dbReference>
<dbReference type="GO" id="GO:0007165">
    <property type="term" value="P:signal transduction"/>
    <property type="evidence" value="ECO:0007669"/>
    <property type="project" value="TreeGrafter"/>
</dbReference>
<dbReference type="Pfam" id="PF22694">
    <property type="entry name" value="CtpB_N-like"/>
    <property type="match status" value="1"/>
</dbReference>